<keyword evidence="3" id="KW-1185">Reference proteome</keyword>
<organism evidence="2 3">
    <name type="scientific">Fusarium avenaceum</name>
    <dbReference type="NCBI Taxonomy" id="40199"/>
    <lineage>
        <taxon>Eukaryota</taxon>
        <taxon>Fungi</taxon>
        <taxon>Dikarya</taxon>
        <taxon>Ascomycota</taxon>
        <taxon>Pezizomycotina</taxon>
        <taxon>Sordariomycetes</taxon>
        <taxon>Hypocreomycetidae</taxon>
        <taxon>Hypocreales</taxon>
        <taxon>Nectriaceae</taxon>
        <taxon>Fusarium</taxon>
        <taxon>Fusarium tricinctum species complex</taxon>
    </lineage>
</organism>
<evidence type="ECO:0000313" key="2">
    <source>
        <dbReference type="EMBL" id="KAG5658594.1"/>
    </source>
</evidence>
<name>A0A9P7GYQ4_9HYPO</name>
<sequence length="378" mass="40066">MVSLRSLFVFLALGAEALAAASPSLVCATDLGTKSIKNVPTSTATIVKRITVVKKVIRKVNVVVVPVAKTTTVRTTEYTTTTVIAGPETETETSTETTDVIITARRTDTLTTTSTTTTVSTDYFVTTEARKASFTAVLDNAKLEDRAVKNAAAVNLLTETDPLYPQRVRCTKEVPSYTTKVVTTTVQGPRTTLKPVTKTKTSTIISTITTTECPECSTTVTVTEEETMTTMMVNKRTSIVAQTVTIEMRIPQATVYAACDASNILSTDGEGGNVVGIADATSDTMPTVIGDNHSATSCCSECAKRPNCRISILGRIAGLPSTKASTCSIFLTDDTSKCANGKQPVFAKYITSDAEPAQPRYVYSNGPCGQLVKGSVAS</sequence>
<evidence type="ECO:0000313" key="3">
    <source>
        <dbReference type="Proteomes" id="UP000782241"/>
    </source>
</evidence>
<proteinExistence type="predicted"/>
<evidence type="ECO:0008006" key="4">
    <source>
        <dbReference type="Google" id="ProtNLM"/>
    </source>
</evidence>
<keyword evidence="1" id="KW-0732">Signal</keyword>
<feature type="signal peptide" evidence="1">
    <location>
        <begin position="1"/>
        <end position="19"/>
    </location>
</feature>
<feature type="chain" id="PRO_5040235376" description="Apple domain-containing protein" evidence="1">
    <location>
        <begin position="20"/>
        <end position="378"/>
    </location>
</feature>
<dbReference type="EMBL" id="JAGPUO010000014">
    <property type="protein sequence ID" value="KAG5658594.1"/>
    <property type="molecule type" value="Genomic_DNA"/>
</dbReference>
<accession>A0A9P7GYQ4</accession>
<dbReference type="AlphaFoldDB" id="A0A9P7GYQ4"/>
<dbReference type="Proteomes" id="UP000782241">
    <property type="component" value="Unassembled WGS sequence"/>
</dbReference>
<comment type="caution">
    <text evidence="2">The sequence shown here is derived from an EMBL/GenBank/DDBJ whole genome shotgun (WGS) entry which is preliminary data.</text>
</comment>
<evidence type="ECO:0000256" key="1">
    <source>
        <dbReference type="SAM" id="SignalP"/>
    </source>
</evidence>
<reference evidence="2" key="1">
    <citation type="submission" date="2021-04" db="EMBL/GenBank/DDBJ databases">
        <title>Draft genome of Fusarium avenaceum strain F156N33, isolated from an atmospheric sample in Virginia.</title>
        <authorList>
            <person name="Yang S."/>
            <person name="Vinatzer B.A."/>
            <person name="Coleman J."/>
        </authorList>
    </citation>
    <scope>NUCLEOTIDE SEQUENCE</scope>
    <source>
        <strain evidence="2">F156N33</strain>
    </source>
</reference>
<protein>
    <recommendedName>
        <fullName evidence="4">Apple domain-containing protein</fullName>
    </recommendedName>
</protein>
<gene>
    <name evidence="2" type="ORF">KAF25_010775</name>
</gene>